<dbReference type="STRING" id="1437059.A6A05_01465"/>
<feature type="transmembrane region" description="Helical" evidence="9">
    <location>
        <begin position="687"/>
        <end position="715"/>
    </location>
</feature>
<gene>
    <name evidence="12" type="ORF">A6A05_01465</name>
</gene>
<dbReference type="InterPro" id="IPR003593">
    <property type="entry name" value="AAA+_ATPase"/>
</dbReference>
<dbReference type="InterPro" id="IPR027417">
    <property type="entry name" value="P-loop_NTPase"/>
</dbReference>
<organism evidence="12 13">
    <name type="scientific">Magnetospirillum moscoviense</name>
    <dbReference type="NCBI Taxonomy" id="1437059"/>
    <lineage>
        <taxon>Bacteria</taxon>
        <taxon>Pseudomonadati</taxon>
        <taxon>Pseudomonadota</taxon>
        <taxon>Alphaproteobacteria</taxon>
        <taxon>Rhodospirillales</taxon>
        <taxon>Rhodospirillaceae</taxon>
        <taxon>Magnetospirillum</taxon>
    </lineage>
</organism>
<comment type="caution">
    <text evidence="12">The sequence shown here is derived from an EMBL/GenBank/DDBJ whole genome shotgun (WGS) entry which is preliminary data.</text>
</comment>
<dbReference type="FunFam" id="3.40.50.300:FF:000299">
    <property type="entry name" value="ABC transporter ATP-binding protein/permease"/>
    <property type="match status" value="1"/>
</dbReference>
<feature type="domain" description="ABC transporter" evidence="10">
    <location>
        <begin position="745"/>
        <end position="977"/>
    </location>
</feature>
<dbReference type="GO" id="GO:0005886">
    <property type="term" value="C:plasma membrane"/>
    <property type="evidence" value="ECO:0007669"/>
    <property type="project" value="UniProtKB-SubCell"/>
</dbReference>
<evidence type="ECO:0000256" key="8">
    <source>
        <dbReference type="ARBA" id="ARBA00023136"/>
    </source>
</evidence>
<feature type="transmembrane region" description="Helical" evidence="9">
    <location>
        <begin position="469"/>
        <end position="486"/>
    </location>
</feature>
<evidence type="ECO:0000313" key="13">
    <source>
        <dbReference type="Proteomes" id="UP000078543"/>
    </source>
</evidence>
<dbReference type="SUPFAM" id="SSF52540">
    <property type="entry name" value="P-loop containing nucleoside triphosphate hydrolases"/>
    <property type="match status" value="1"/>
</dbReference>
<dbReference type="EMBL" id="LWQU01000130">
    <property type="protein sequence ID" value="OAN51558.1"/>
    <property type="molecule type" value="Genomic_DNA"/>
</dbReference>
<proteinExistence type="predicted"/>
<dbReference type="Gene3D" id="3.40.50.300">
    <property type="entry name" value="P-loop containing nucleotide triphosphate hydrolases"/>
    <property type="match status" value="1"/>
</dbReference>
<keyword evidence="13" id="KW-1185">Reference proteome</keyword>
<dbReference type="Pfam" id="PF00664">
    <property type="entry name" value="ABC_membrane"/>
    <property type="match status" value="1"/>
</dbReference>
<keyword evidence="3" id="KW-1003">Cell membrane</keyword>
<evidence type="ECO:0000256" key="4">
    <source>
        <dbReference type="ARBA" id="ARBA00022692"/>
    </source>
</evidence>
<dbReference type="GO" id="GO:0005524">
    <property type="term" value="F:ATP binding"/>
    <property type="evidence" value="ECO:0007669"/>
    <property type="project" value="UniProtKB-KW"/>
</dbReference>
<evidence type="ECO:0008006" key="14">
    <source>
        <dbReference type="Google" id="ProtNLM"/>
    </source>
</evidence>
<feature type="transmembrane region" description="Helical" evidence="9">
    <location>
        <begin position="542"/>
        <end position="564"/>
    </location>
</feature>
<dbReference type="InterPro" id="IPR011527">
    <property type="entry name" value="ABC1_TM_dom"/>
</dbReference>
<protein>
    <recommendedName>
        <fullName evidence="14">NHLP bacteriocin export ABC transporter permease/ATPase subunit</fullName>
    </recommendedName>
</protein>
<keyword evidence="5" id="KW-0547">Nucleotide-binding</keyword>
<evidence type="ECO:0000256" key="5">
    <source>
        <dbReference type="ARBA" id="ARBA00022741"/>
    </source>
</evidence>
<dbReference type="PROSITE" id="PS50893">
    <property type="entry name" value="ABC_TRANSPORTER_2"/>
    <property type="match status" value="1"/>
</dbReference>
<dbReference type="GO" id="GO:0015421">
    <property type="term" value="F:ABC-type oligopeptide transporter activity"/>
    <property type="evidence" value="ECO:0007669"/>
    <property type="project" value="TreeGrafter"/>
</dbReference>
<dbReference type="Pfam" id="PF00005">
    <property type="entry name" value="ABC_tran"/>
    <property type="match status" value="1"/>
</dbReference>
<dbReference type="SMART" id="SM00382">
    <property type="entry name" value="AAA"/>
    <property type="match status" value="1"/>
</dbReference>
<keyword evidence="6" id="KW-0067">ATP-binding</keyword>
<feature type="transmembrane region" description="Helical" evidence="9">
    <location>
        <begin position="656"/>
        <end position="681"/>
    </location>
</feature>
<dbReference type="Proteomes" id="UP000078543">
    <property type="component" value="Unassembled WGS sequence"/>
</dbReference>
<evidence type="ECO:0000313" key="12">
    <source>
        <dbReference type="EMBL" id="OAN51558.1"/>
    </source>
</evidence>
<comment type="subcellular location">
    <subcellularLocation>
        <location evidence="1">Cell membrane</location>
        <topology evidence="1">Multi-pass membrane protein</topology>
    </subcellularLocation>
</comment>
<dbReference type="RefSeq" id="WP_068499460.1">
    <property type="nucleotide sequence ID" value="NZ_LWQU01000130.1"/>
</dbReference>
<name>A0A178MRT8_9PROT</name>
<accession>A0A178MRT8</accession>
<keyword evidence="8 9" id="KW-0472">Membrane</keyword>
<evidence type="ECO:0000259" key="11">
    <source>
        <dbReference type="PROSITE" id="PS50929"/>
    </source>
</evidence>
<dbReference type="PROSITE" id="PS50929">
    <property type="entry name" value="ABC_TM1F"/>
    <property type="match status" value="1"/>
</dbReference>
<dbReference type="PANTHER" id="PTHR43394">
    <property type="entry name" value="ATP-DEPENDENT PERMEASE MDL1, MITOCHONDRIAL"/>
    <property type="match status" value="1"/>
</dbReference>
<dbReference type="SUPFAM" id="SSF90123">
    <property type="entry name" value="ABC transporter transmembrane region"/>
    <property type="match status" value="1"/>
</dbReference>
<dbReference type="InterPro" id="IPR036640">
    <property type="entry name" value="ABC1_TM_sf"/>
</dbReference>
<dbReference type="Gene3D" id="1.20.1560.10">
    <property type="entry name" value="ABC transporter type 1, transmembrane domain"/>
    <property type="match status" value="1"/>
</dbReference>
<keyword evidence="7 9" id="KW-1133">Transmembrane helix</keyword>
<feature type="transmembrane region" description="Helical" evidence="9">
    <location>
        <begin position="432"/>
        <end position="457"/>
    </location>
</feature>
<evidence type="ECO:0000256" key="9">
    <source>
        <dbReference type="SAM" id="Phobius"/>
    </source>
</evidence>
<dbReference type="GO" id="GO:0016887">
    <property type="term" value="F:ATP hydrolysis activity"/>
    <property type="evidence" value="ECO:0007669"/>
    <property type="project" value="InterPro"/>
</dbReference>
<evidence type="ECO:0000256" key="7">
    <source>
        <dbReference type="ARBA" id="ARBA00022989"/>
    </source>
</evidence>
<keyword evidence="2" id="KW-0813">Transport</keyword>
<feature type="domain" description="ABC transmembrane type-1" evidence="11">
    <location>
        <begin position="433"/>
        <end position="705"/>
    </location>
</feature>
<dbReference type="InterPro" id="IPR003439">
    <property type="entry name" value="ABC_transporter-like_ATP-bd"/>
</dbReference>
<evidence type="ECO:0000256" key="1">
    <source>
        <dbReference type="ARBA" id="ARBA00004651"/>
    </source>
</evidence>
<dbReference type="PANTHER" id="PTHR43394:SF1">
    <property type="entry name" value="ATP-BINDING CASSETTE SUB-FAMILY B MEMBER 10, MITOCHONDRIAL"/>
    <property type="match status" value="1"/>
</dbReference>
<dbReference type="NCBIfam" id="TIGR03797">
    <property type="entry name" value="NHLM_micro_ABC2"/>
    <property type="match status" value="1"/>
</dbReference>
<reference evidence="12 13" key="1">
    <citation type="submission" date="2016-04" db="EMBL/GenBank/DDBJ databases">
        <title>Draft genome sequence of freshwater magnetotactic bacteria Magnetospirillum marisnigri SP-1 and Magnetospirillum moscoviense BB-1.</title>
        <authorList>
            <person name="Koziaeva V."/>
            <person name="Dziuba M.V."/>
            <person name="Ivanov T.M."/>
            <person name="Kuznetsov B."/>
            <person name="Grouzdev D.S."/>
        </authorList>
    </citation>
    <scope>NUCLEOTIDE SEQUENCE [LARGE SCALE GENOMIC DNA]</scope>
    <source>
        <strain evidence="12 13">BB-1</strain>
    </source>
</reference>
<dbReference type="InterPro" id="IPR039421">
    <property type="entry name" value="Type_1_exporter"/>
</dbReference>
<dbReference type="OrthoDB" id="9787557at2"/>
<evidence type="ECO:0000256" key="2">
    <source>
        <dbReference type="ARBA" id="ARBA00022448"/>
    </source>
</evidence>
<evidence type="ECO:0000256" key="3">
    <source>
        <dbReference type="ARBA" id="ARBA00022475"/>
    </source>
</evidence>
<keyword evidence="4 9" id="KW-0812">Transmembrane</keyword>
<evidence type="ECO:0000259" key="10">
    <source>
        <dbReference type="PROSITE" id="PS50893"/>
    </source>
</evidence>
<sequence>MPARSQTPVLDPVIRDRIESEGETLLLESGAAHVFADASSVWFIQQGTIELFAIQRRDGMQTGPREHLCTLSAGGLIWGISQDPDHDGIHLLALANGDCRLSGIAVASLKLWGRRNTLTLPLADCIDSWIEGLSSGVAKSITPRSQPRRSIAAGQNLCVAEADRIVSHRGVTWAQLGPGIAFYIDIQAVGSEDGTILVPLTPQGWLRAGGVRALKGMATTDILHADRISLRMNAFHQWVLHNLAFGFRDVASVENARLTRRALQLTSDTKSTFFGFAKLMDPAIRRGAAPVGGDCLFECCRAIGAASDITFTRPPMAKWRRIEDPAMSAEDIAAASQVRMRSVSLPPGWWRQDGGPLLAFRKDDGAPVALLHKSAAVTIMLDPATATEVVVTEAVAQTLAPLAWSFYAGLPDHPADLLDLMRLCFKPCKADLLAIAMAGALGGLVATVIPLATGYVFDSVIPGHHSMEMLQVGAAIITAAFAAAAFEFSRSIAQLRVEGRIAGIAQAAIMDRLLRLPAVFFGEYSAGDLAQRTMVIEIARKSLTGIVTASLVSGAFSVFSFGLLIGYSPIAALVTGSLILILAAVTLAAGLRLMTVTARVQDVSGRISGLLLEIITGITKLRIAGAEERAFNNWGDDFSKLQAGELHSKRIHNRFLVFWSAFEIVGPGCIFATIGLISQAGMSTGTFLAFVAAFSGLMASLFALSKSVITVFSVVPLYRRAAPIMQTVPETTATKADPGRLSGALELNTVSFRYAPNAPFALHGLSLTVRPGELIAVVGPSGSGKSTLMRLLLGIGQPESGAVYYDGRDLRGLNVRSVRRQIGVVMQNGRLMPGSLYENIKGATRADIDECWDIAARVGLADDIMAMPMGMHTLLTDGTSTLSGGQVQRMLIARALVGKPALLLLDEATSALDNKTQAVVMRNLDHLSVTRIVIAHRLSTVINADRIYVLTDGRIVESGSYQQLMDNNGVFSTFAYRQNL</sequence>
<dbReference type="AlphaFoldDB" id="A0A178MRT8"/>
<dbReference type="InterPro" id="IPR022515">
    <property type="entry name" value="NHPM_micro_ABC2"/>
</dbReference>
<feature type="transmembrane region" description="Helical" evidence="9">
    <location>
        <begin position="570"/>
        <end position="591"/>
    </location>
</feature>
<evidence type="ECO:0000256" key="6">
    <source>
        <dbReference type="ARBA" id="ARBA00022840"/>
    </source>
</evidence>